<keyword evidence="2 5" id="KW-0378">Hydrolase</keyword>
<dbReference type="Pfam" id="PF01095">
    <property type="entry name" value="Pectinesterase"/>
    <property type="match status" value="1"/>
</dbReference>
<evidence type="ECO:0000256" key="1">
    <source>
        <dbReference type="ARBA" id="ARBA00008891"/>
    </source>
</evidence>
<dbReference type="SUPFAM" id="SSF51126">
    <property type="entry name" value="Pectin lyase-like"/>
    <property type="match status" value="1"/>
</dbReference>
<evidence type="ECO:0000256" key="6">
    <source>
        <dbReference type="SAM" id="MobiDB-lite"/>
    </source>
</evidence>
<feature type="chain" id="PRO_5044972235" description="Pectinesterase" evidence="5">
    <location>
        <begin position="22"/>
        <end position="331"/>
    </location>
</feature>
<evidence type="ECO:0000256" key="3">
    <source>
        <dbReference type="ARBA" id="ARBA00023085"/>
    </source>
</evidence>
<keyword evidence="5" id="KW-0732">Signal</keyword>
<protein>
    <recommendedName>
        <fullName evidence="5">Pectinesterase</fullName>
        <ecNumber evidence="5">3.1.1.11</ecNumber>
    </recommendedName>
</protein>
<evidence type="ECO:0000313" key="8">
    <source>
        <dbReference type="EMBL" id="GBR47984.1"/>
    </source>
</evidence>
<evidence type="ECO:0000256" key="5">
    <source>
        <dbReference type="RuleBase" id="RU000589"/>
    </source>
</evidence>
<dbReference type="InterPro" id="IPR011050">
    <property type="entry name" value="Pectin_lyase_fold/virulence"/>
</dbReference>
<comment type="similarity">
    <text evidence="1">Belongs to the pectinesterase family.</text>
</comment>
<dbReference type="Proteomes" id="UP001062443">
    <property type="component" value="Unassembled WGS sequence"/>
</dbReference>
<dbReference type="InterPro" id="IPR033131">
    <property type="entry name" value="Pectinesterase_Asp_AS"/>
</dbReference>
<evidence type="ECO:0000259" key="7">
    <source>
        <dbReference type="Pfam" id="PF01095"/>
    </source>
</evidence>
<gene>
    <name evidence="8" type="ORF">AA106556_1645</name>
</gene>
<dbReference type="EC" id="3.1.1.11" evidence="5"/>
<reference evidence="8" key="1">
    <citation type="submission" date="2013-04" db="EMBL/GenBank/DDBJ databases">
        <title>The genome sequencing project of 58 acetic acid bacteria.</title>
        <authorList>
            <person name="Okamoto-Kainuma A."/>
            <person name="Ishikawa M."/>
            <person name="Umino S."/>
            <person name="Koizumi Y."/>
            <person name="Shiwa Y."/>
            <person name="Yoshikawa H."/>
            <person name="Matsutani M."/>
            <person name="Matsushita K."/>
        </authorList>
    </citation>
    <scope>NUCLEOTIDE SEQUENCE</scope>
    <source>
        <strain evidence="8">NBRC 106556</strain>
    </source>
</reference>
<comment type="caution">
    <text evidence="8">The sequence shown here is derived from an EMBL/GenBank/DDBJ whole genome shotgun (WGS) entry which is preliminary data.</text>
</comment>
<dbReference type="EMBL" id="BAQB01000022">
    <property type="protein sequence ID" value="GBR47984.1"/>
    <property type="molecule type" value="Genomic_DNA"/>
</dbReference>
<feature type="domain" description="Pectinesterase catalytic" evidence="7">
    <location>
        <begin position="31"/>
        <end position="284"/>
    </location>
</feature>
<evidence type="ECO:0000256" key="4">
    <source>
        <dbReference type="PROSITE-ProRule" id="PRU10040"/>
    </source>
</evidence>
<keyword evidence="3 5" id="KW-0063">Aspartyl esterase</keyword>
<dbReference type="RefSeq" id="WP_068170776.1">
    <property type="nucleotide sequence ID" value="NZ_BAQB01000022.1"/>
</dbReference>
<name>A0ABQ0QKH8_9PROT</name>
<evidence type="ECO:0000256" key="2">
    <source>
        <dbReference type="ARBA" id="ARBA00022801"/>
    </source>
</evidence>
<dbReference type="Gene3D" id="2.160.20.10">
    <property type="entry name" value="Single-stranded right-handed beta-helix, Pectin lyase-like"/>
    <property type="match status" value="1"/>
</dbReference>
<accession>A0ABQ0QKH8</accession>
<feature type="region of interest" description="Disordered" evidence="6">
    <location>
        <begin position="73"/>
        <end position="99"/>
    </location>
</feature>
<evidence type="ECO:0000313" key="9">
    <source>
        <dbReference type="Proteomes" id="UP001062443"/>
    </source>
</evidence>
<sequence length="331" mass="35921">MTHKAALLGIALLSCNSVPLAFCASPILHVGTGQPYTHIQDALDAAPENATILIAPGLYHEVLHISTPGLQVQGEGRTPADVRIESSQSADQTGGTSRSATVFAEADGITLRNLTIANHFHDDHPDITQGAQAVALSATGDRQFFLSLHLISYQDTLFAGSHGCNLHGSCNPARQYYQDDVIDGAVDFIFGDARAYFEHCTLHGVARPTVTITAQGRTFPEHLSGYVFHNCSIQADPAVQHISLGRPWRDYASVAYIDCTLDPRVVPSGFTEWQGQSRLTTAHYLIASLTNPQPNTHWEEPYLLHLPLEDLTKLAEPKAFFSDDPPLSGAF</sequence>
<comment type="pathway">
    <text evidence="5">Glycan metabolism; pectin degradation; 2-dehydro-3-deoxy-D-gluconate from pectin: step 1/5.</text>
</comment>
<keyword evidence="9" id="KW-1185">Reference proteome</keyword>
<proteinExistence type="inferred from homology"/>
<dbReference type="InterPro" id="IPR012334">
    <property type="entry name" value="Pectin_lyas_fold"/>
</dbReference>
<dbReference type="PROSITE" id="PS51257">
    <property type="entry name" value="PROKAR_LIPOPROTEIN"/>
    <property type="match status" value="1"/>
</dbReference>
<comment type="catalytic activity">
    <reaction evidence="5">
        <text>[(1-&gt;4)-alpha-D-galacturonosyl methyl ester](n) + n H2O = [(1-&gt;4)-alpha-D-galacturonosyl](n) + n methanol + n H(+)</text>
        <dbReference type="Rhea" id="RHEA:22380"/>
        <dbReference type="Rhea" id="RHEA-COMP:14570"/>
        <dbReference type="Rhea" id="RHEA-COMP:14573"/>
        <dbReference type="ChEBI" id="CHEBI:15377"/>
        <dbReference type="ChEBI" id="CHEBI:15378"/>
        <dbReference type="ChEBI" id="CHEBI:17790"/>
        <dbReference type="ChEBI" id="CHEBI:140522"/>
        <dbReference type="ChEBI" id="CHEBI:140523"/>
        <dbReference type="EC" id="3.1.1.11"/>
    </reaction>
</comment>
<organism evidence="8 9">
    <name type="scientific">Neokomagataea tanensis NBRC 106556</name>
    <dbReference type="NCBI Taxonomy" id="1223519"/>
    <lineage>
        <taxon>Bacteria</taxon>
        <taxon>Pseudomonadati</taxon>
        <taxon>Pseudomonadota</taxon>
        <taxon>Alphaproteobacteria</taxon>
        <taxon>Acetobacterales</taxon>
        <taxon>Acetobacteraceae</taxon>
        <taxon>Neokomagataea</taxon>
    </lineage>
</organism>
<dbReference type="PROSITE" id="PS00503">
    <property type="entry name" value="PECTINESTERASE_2"/>
    <property type="match status" value="1"/>
</dbReference>
<dbReference type="InterPro" id="IPR000070">
    <property type="entry name" value="Pectinesterase_cat"/>
</dbReference>
<feature type="active site" evidence="4">
    <location>
        <position position="187"/>
    </location>
</feature>
<dbReference type="PANTHER" id="PTHR31321:SF57">
    <property type="entry name" value="PECTINESTERASE 53-RELATED"/>
    <property type="match status" value="1"/>
</dbReference>
<feature type="compositionally biased region" description="Polar residues" evidence="6">
    <location>
        <begin position="85"/>
        <end position="99"/>
    </location>
</feature>
<feature type="signal peptide" evidence="5">
    <location>
        <begin position="1"/>
        <end position="21"/>
    </location>
</feature>
<dbReference type="PANTHER" id="PTHR31321">
    <property type="entry name" value="ACYL-COA THIOESTER HYDROLASE YBHC-RELATED"/>
    <property type="match status" value="1"/>
</dbReference>